<proteinExistence type="predicted"/>
<dbReference type="InterPro" id="IPR007345">
    <property type="entry name" value="Polysacch_pyruvyl_Trfase"/>
</dbReference>
<keyword evidence="3" id="KW-1185">Reference proteome</keyword>
<reference evidence="2 3" key="1">
    <citation type="submission" date="2023-04" db="EMBL/GenBank/DDBJ databases">
        <title>Halomonas strains isolated from rhizosphere soil.</title>
        <authorList>
            <person name="Xu L."/>
            <person name="Sun J.-Q."/>
        </authorList>
    </citation>
    <scope>NUCLEOTIDE SEQUENCE [LARGE SCALE GENOMIC DNA]</scope>
    <source>
        <strain evidence="2 3">LN1S58</strain>
    </source>
</reference>
<evidence type="ECO:0000313" key="3">
    <source>
        <dbReference type="Proteomes" id="UP001244242"/>
    </source>
</evidence>
<feature type="domain" description="Polysaccharide pyruvyl transferase" evidence="1">
    <location>
        <begin position="96"/>
        <end position="357"/>
    </location>
</feature>
<name>A0ABT6VLJ8_9GAMM</name>
<dbReference type="Pfam" id="PF04230">
    <property type="entry name" value="PS_pyruv_trans"/>
    <property type="match status" value="1"/>
</dbReference>
<comment type="caution">
    <text evidence="2">The sequence shown here is derived from an EMBL/GenBank/DDBJ whole genome shotgun (WGS) entry which is preliminary data.</text>
</comment>
<dbReference type="GO" id="GO:0016740">
    <property type="term" value="F:transferase activity"/>
    <property type="evidence" value="ECO:0007669"/>
    <property type="project" value="UniProtKB-KW"/>
</dbReference>
<sequence length="439" mass="48402">MPEVQQQTVKVCLVNDTSNTCNWGAKATSTALRELIHDVGGSLTTTFYESRLDARHREDHRILSRLAHGCDRFLTVGPGSRRINNSLFHRLARRCPDVAPERWEDFGRKAQRVMACKALDDIRVSLEESDLVIISGEGCVYGNIRQSRMLFFIAYLAKHCLGKDTAMVNHSADLRHPVLARIAREVYPLLDDVVFREADSAHRCREFCRPVVGADAAYLYSPAPVETWCRTGGRPDEVGSRPSQAVHLDPGRPYLCIGGSSSYLRRGGSVATPAAGYLALCRNLQTECEQLVLVAASWQDQRIFQPVAAELGLPLIGIDATFQHAIDVIGNARAYIGGRWHSGIFAHTGGTPVVALGAYTPKMQALLNHIGLDGEPFDPFDLAEQAPRIAARVRDCLSQGDRLRATLQEGARECAHRARLNVCRVQRRAGTSAINQESP</sequence>
<protein>
    <submittedName>
        <fullName evidence="2">Polysaccharide pyruvyl transferase family protein</fullName>
    </submittedName>
</protein>
<dbReference type="EMBL" id="JASCQO010000035">
    <property type="protein sequence ID" value="MDI5934157.1"/>
    <property type="molecule type" value="Genomic_DNA"/>
</dbReference>
<dbReference type="RefSeq" id="WP_282721628.1">
    <property type="nucleotide sequence ID" value="NZ_JASCQO010000035.1"/>
</dbReference>
<organism evidence="2 3">
    <name type="scientific">Halomonas kalidii</name>
    <dbReference type="NCBI Taxonomy" id="3043293"/>
    <lineage>
        <taxon>Bacteria</taxon>
        <taxon>Pseudomonadati</taxon>
        <taxon>Pseudomonadota</taxon>
        <taxon>Gammaproteobacteria</taxon>
        <taxon>Oceanospirillales</taxon>
        <taxon>Halomonadaceae</taxon>
        <taxon>Halomonas</taxon>
    </lineage>
</organism>
<accession>A0ABT6VLJ8</accession>
<evidence type="ECO:0000259" key="1">
    <source>
        <dbReference type="Pfam" id="PF04230"/>
    </source>
</evidence>
<keyword evidence="2" id="KW-0808">Transferase</keyword>
<evidence type="ECO:0000313" key="2">
    <source>
        <dbReference type="EMBL" id="MDI5934157.1"/>
    </source>
</evidence>
<dbReference type="PANTHER" id="PTHR36836:SF1">
    <property type="entry name" value="COLANIC ACID BIOSYNTHESIS PROTEIN WCAK"/>
    <property type="match status" value="1"/>
</dbReference>
<dbReference type="PANTHER" id="PTHR36836">
    <property type="entry name" value="COLANIC ACID BIOSYNTHESIS PROTEIN WCAK"/>
    <property type="match status" value="1"/>
</dbReference>
<dbReference type="Proteomes" id="UP001244242">
    <property type="component" value="Unassembled WGS sequence"/>
</dbReference>
<gene>
    <name evidence="2" type="ORF">QLQ84_10190</name>
</gene>